<organism evidence="1 2">
    <name type="scientific">Nephila pilipes</name>
    <name type="common">Giant wood spider</name>
    <name type="synonym">Nephila maculata</name>
    <dbReference type="NCBI Taxonomy" id="299642"/>
    <lineage>
        <taxon>Eukaryota</taxon>
        <taxon>Metazoa</taxon>
        <taxon>Ecdysozoa</taxon>
        <taxon>Arthropoda</taxon>
        <taxon>Chelicerata</taxon>
        <taxon>Arachnida</taxon>
        <taxon>Araneae</taxon>
        <taxon>Araneomorphae</taxon>
        <taxon>Entelegynae</taxon>
        <taxon>Araneoidea</taxon>
        <taxon>Nephilidae</taxon>
        <taxon>Nephila</taxon>
    </lineage>
</organism>
<evidence type="ECO:0000313" key="2">
    <source>
        <dbReference type="Proteomes" id="UP000887013"/>
    </source>
</evidence>
<evidence type="ECO:0000313" key="1">
    <source>
        <dbReference type="EMBL" id="GFT96438.1"/>
    </source>
</evidence>
<protein>
    <submittedName>
        <fullName evidence="1">Uncharacterized protein</fullName>
    </submittedName>
</protein>
<keyword evidence="2" id="KW-1185">Reference proteome</keyword>
<accession>A0A8X6UA14</accession>
<sequence>MPPLPSVAVWLAMIKHVRDGLPHVATLTTLGISLAEPHRGVQLQASQAGAMDKIPITKTSKITRLDKMIRCRVLGENLHCLPLVDQARQLADVEALQIVPEEPGNQACGGRNHADRVGRAKDVEMKTSQLLVVSPRKSNKFGETICSLPSPGPLSRQVPCIPSEVIHLLPVKEVGALARGGIAEDFLPHSTLQTCKGDIGCNWII</sequence>
<dbReference type="Proteomes" id="UP000887013">
    <property type="component" value="Unassembled WGS sequence"/>
</dbReference>
<reference evidence="1" key="1">
    <citation type="submission" date="2020-08" db="EMBL/GenBank/DDBJ databases">
        <title>Multicomponent nature underlies the extraordinary mechanical properties of spider dragline silk.</title>
        <authorList>
            <person name="Kono N."/>
            <person name="Nakamura H."/>
            <person name="Mori M."/>
            <person name="Yoshida Y."/>
            <person name="Ohtoshi R."/>
            <person name="Malay A.D."/>
            <person name="Moran D.A.P."/>
            <person name="Tomita M."/>
            <person name="Numata K."/>
            <person name="Arakawa K."/>
        </authorList>
    </citation>
    <scope>NUCLEOTIDE SEQUENCE</scope>
</reference>
<proteinExistence type="predicted"/>
<comment type="caution">
    <text evidence="1">The sequence shown here is derived from an EMBL/GenBank/DDBJ whole genome shotgun (WGS) entry which is preliminary data.</text>
</comment>
<gene>
    <name evidence="1" type="ORF">NPIL_352211</name>
</gene>
<dbReference type="AlphaFoldDB" id="A0A8X6UA14"/>
<dbReference type="EMBL" id="BMAW01121931">
    <property type="protein sequence ID" value="GFT96438.1"/>
    <property type="molecule type" value="Genomic_DNA"/>
</dbReference>
<name>A0A8X6UA14_NEPPI</name>